<feature type="region of interest" description="Disordered" evidence="1">
    <location>
        <begin position="29"/>
        <end position="59"/>
    </location>
</feature>
<evidence type="ECO:0000256" key="1">
    <source>
        <dbReference type="SAM" id="MobiDB-lite"/>
    </source>
</evidence>
<dbReference type="KEGG" id="amob:HG15A2_05240"/>
<keyword evidence="4" id="KW-1185">Reference proteome</keyword>
<evidence type="ECO:0000313" key="3">
    <source>
        <dbReference type="EMBL" id="QDS97263.1"/>
    </source>
</evidence>
<dbReference type="AlphaFoldDB" id="A0A517MQV1"/>
<feature type="signal peptide" evidence="2">
    <location>
        <begin position="1"/>
        <end position="25"/>
    </location>
</feature>
<dbReference type="Pfam" id="PF04338">
    <property type="entry name" value="DUF481"/>
    <property type="match status" value="1"/>
</dbReference>
<dbReference type="OrthoDB" id="290317at2"/>
<dbReference type="EMBL" id="CP036263">
    <property type="protein sequence ID" value="QDS97263.1"/>
    <property type="molecule type" value="Genomic_DNA"/>
</dbReference>
<dbReference type="Proteomes" id="UP000319852">
    <property type="component" value="Chromosome"/>
</dbReference>
<keyword evidence="2" id="KW-0732">Signal</keyword>
<reference evidence="3 4" key="1">
    <citation type="submission" date="2019-02" db="EMBL/GenBank/DDBJ databases">
        <title>Deep-cultivation of Planctomycetes and their phenomic and genomic characterization uncovers novel biology.</title>
        <authorList>
            <person name="Wiegand S."/>
            <person name="Jogler M."/>
            <person name="Boedeker C."/>
            <person name="Pinto D."/>
            <person name="Vollmers J."/>
            <person name="Rivas-Marin E."/>
            <person name="Kohn T."/>
            <person name="Peeters S.H."/>
            <person name="Heuer A."/>
            <person name="Rast P."/>
            <person name="Oberbeckmann S."/>
            <person name="Bunk B."/>
            <person name="Jeske O."/>
            <person name="Meyerdierks A."/>
            <person name="Storesund J.E."/>
            <person name="Kallscheuer N."/>
            <person name="Luecker S."/>
            <person name="Lage O.M."/>
            <person name="Pohl T."/>
            <person name="Merkel B.J."/>
            <person name="Hornburger P."/>
            <person name="Mueller R.-W."/>
            <person name="Bruemmer F."/>
            <person name="Labrenz M."/>
            <person name="Spormann A.M."/>
            <person name="Op den Camp H."/>
            <person name="Overmann J."/>
            <person name="Amann R."/>
            <person name="Jetten M.S.M."/>
            <person name="Mascher T."/>
            <person name="Medema M.H."/>
            <person name="Devos D.P."/>
            <person name="Kaster A.-K."/>
            <person name="Ovreas L."/>
            <person name="Rohde M."/>
            <person name="Galperin M.Y."/>
            <person name="Jogler C."/>
        </authorList>
    </citation>
    <scope>NUCLEOTIDE SEQUENCE [LARGE SCALE GENOMIC DNA]</scope>
    <source>
        <strain evidence="3 4">HG15A2</strain>
    </source>
</reference>
<evidence type="ECO:0000256" key="2">
    <source>
        <dbReference type="SAM" id="SignalP"/>
    </source>
</evidence>
<protein>
    <recommendedName>
        <fullName evidence="5">DUF481 domain-containing protein</fullName>
    </recommendedName>
</protein>
<feature type="chain" id="PRO_5022102807" description="DUF481 domain-containing protein" evidence="2">
    <location>
        <begin position="26"/>
        <end position="355"/>
    </location>
</feature>
<dbReference type="RefSeq" id="WP_145057500.1">
    <property type="nucleotide sequence ID" value="NZ_CP036263.1"/>
</dbReference>
<name>A0A517MQV1_9BACT</name>
<proteinExistence type="predicted"/>
<gene>
    <name evidence="3" type="ORF">HG15A2_05240</name>
</gene>
<sequence length="355" mass="39146" precursor="true">MNTSARIACSHLLLAGFLLASSVHAQTGDGPGVLPPPSAGGPAYQTPELTLPTAPPDSETEIENRYEDYLYGSPTEQVTPQTAGPAVMAPPTSASGPVVIETVPAPPSIDPTAVTTPTPMDLVITPTPHWYQLGYWLGPNPWEGHVELGLNGSQGNNDVLSMRAGGHLKRKTKRWKFDSDLQYNKNVANSIETQNDAKLDVRLDRVLGDSRWTLFFLNNVIYDEFQAFDLQLSLTGGVGYQIFDTETLDLLGRFGAGSTREFGGPDNDWARNVLFGLDYEHRITKTQRLVATVEYYPEAEDFSRYRVVTDAGWEIDLDKPENVSLKFSIVDRYDSTPNGSDPNNFDYAMLLIWGL</sequence>
<accession>A0A517MQV1</accession>
<dbReference type="InterPro" id="IPR007433">
    <property type="entry name" value="DUF481"/>
</dbReference>
<evidence type="ECO:0008006" key="5">
    <source>
        <dbReference type="Google" id="ProtNLM"/>
    </source>
</evidence>
<evidence type="ECO:0000313" key="4">
    <source>
        <dbReference type="Proteomes" id="UP000319852"/>
    </source>
</evidence>
<organism evidence="3 4">
    <name type="scientific">Adhaeretor mobilis</name>
    <dbReference type="NCBI Taxonomy" id="1930276"/>
    <lineage>
        <taxon>Bacteria</taxon>
        <taxon>Pseudomonadati</taxon>
        <taxon>Planctomycetota</taxon>
        <taxon>Planctomycetia</taxon>
        <taxon>Pirellulales</taxon>
        <taxon>Lacipirellulaceae</taxon>
        <taxon>Adhaeretor</taxon>
    </lineage>
</organism>